<proteinExistence type="predicted"/>
<reference evidence="1 2" key="1">
    <citation type="submission" date="2020-09" db="EMBL/GenBank/DDBJ databases">
        <title>Bacillus nautilus sp. nov., Chryseoglobus crepusculi sp. nov, and Psychrobacter noctis sp. nov., isolated from deep-sea sponges from the equatorial Atlantic.</title>
        <authorList>
            <person name="Stennett H.L."/>
            <person name="Williams S.E."/>
        </authorList>
    </citation>
    <scope>NUCLEOTIDE SEQUENCE [LARGE SCALE GENOMIC DNA]</scope>
    <source>
        <strain evidence="1 2">28M-24</strain>
    </source>
</reference>
<accession>A0ABR8LUR4</accession>
<sequence>MSQNKLAQQTIDQLNEQLKIYETLSPHANLYSFKDLKLSKTDINSFKNTDDAINDSLQAYAAIETIQHKILTLINVIFILKSTEDFDLTDKLYNNISYLKSDDNKLHNLIFYAKSGGSYQSRISIIYYKQNTEYQKVYDTYTDEGGVGLFKPDGYDSIKTLTTNTQVKYLLQGSVKTCGMCFYNYITLLHLENDVFTVDFEYTTDSRSYDTILDYDNNNQTITVNYQTDDLSGPECFCEQNNEENNAIFEDDSTLEKECYCLFKFNGDTFILKEQSETVIKRN</sequence>
<comment type="caution">
    <text evidence="1">The sequence shown here is derived from an EMBL/GenBank/DDBJ whole genome shotgun (WGS) entry which is preliminary data.</text>
</comment>
<evidence type="ECO:0000313" key="2">
    <source>
        <dbReference type="Proteomes" id="UP000627521"/>
    </source>
</evidence>
<protein>
    <submittedName>
        <fullName evidence="1">Uncharacterized protein</fullName>
    </submittedName>
</protein>
<dbReference type="Proteomes" id="UP000627521">
    <property type="component" value="Unassembled WGS sequence"/>
</dbReference>
<evidence type="ECO:0000313" key="1">
    <source>
        <dbReference type="EMBL" id="MBD3863914.1"/>
    </source>
</evidence>
<dbReference type="RefSeq" id="WP_191099880.1">
    <property type="nucleotide sequence ID" value="NZ_JACXXF010000004.1"/>
</dbReference>
<gene>
    <name evidence="1" type="ORF">IEG06_10665</name>
</gene>
<organism evidence="1 2">
    <name type="scientific">Olleya marilimosa</name>
    <dbReference type="NCBI Taxonomy" id="272164"/>
    <lineage>
        <taxon>Bacteria</taxon>
        <taxon>Pseudomonadati</taxon>
        <taxon>Bacteroidota</taxon>
        <taxon>Flavobacteriia</taxon>
        <taxon>Flavobacteriales</taxon>
        <taxon>Flavobacteriaceae</taxon>
    </lineage>
</organism>
<dbReference type="EMBL" id="JACXXH010000005">
    <property type="protein sequence ID" value="MBD3863914.1"/>
    <property type="molecule type" value="Genomic_DNA"/>
</dbReference>
<name>A0ABR8LUR4_9FLAO</name>
<keyword evidence="2" id="KW-1185">Reference proteome</keyword>